<name>A0ABS5FA74_9PROT</name>
<evidence type="ECO:0000256" key="3">
    <source>
        <dbReference type="ARBA" id="ARBA00022723"/>
    </source>
</evidence>
<protein>
    <submittedName>
        <fullName evidence="7">Cytochrome c</fullName>
    </submittedName>
</protein>
<dbReference type="Proteomes" id="UP001196870">
    <property type="component" value="Unassembled WGS sequence"/>
</dbReference>
<dbReference type="InterPro" id="IPR010980">
    <property type="entry name" value="Cyt_c/b562"/>
</dbReference>
<dbReference type="RefSeq" id="WP_211858513.1">
    <property type="nucleotide sequence ID" value="NZ_JAAGBB010000121.1"/>
</dbReference>
<keyword evidence="1" id="KW-0813">Transport</keyword>
<dbReference type="InterPro" id="IPR002321">
    <property type="entry name" value="Cyt_c_II"/>
</dbReference>
<dbReference type="InterPro" id="IPR015984">
    <property type="entry name" value="Cyt_c_prime_subgr"/>
</dbReference>
<dbReference type="SUPFAM" id="SSF47175">
    <property type="entry name" value="Cytochromes"/>
    <property type="match status" value="1"/>
</dbReference>
<keyword evidence="6" id="KW-0732">Signal</keyword>
<reference evidence="8" key="1">
    <citation type="journal article" date="2021" name="Syst. Appl. Microbiol.">
        <title>Roseomonas hellenica sp. nov., isolated from roots of wild-growing Alkanna tinctoria.</title>
        <authorList>
            <person name="Rat A."/>
            <person name="Naranjo H.D."/>
            <person name="Lebbe L."/>
            <person name="Cnockaert M."/>
            <person name="Krigas N."/>
            <person name="Grigoriadou K."/>
            <person name="Maloupa E."/>
            <person name="Willems A."/>
        </authorList>
    </citation>
    <scope>NUCLEOTIDE SEQUENCE [LARGE SCALE GENOMIC DNA]</scope>
    <source>
        <strain evidence="8">LMG 31523</strain>
    </source>
</reference>
<dbReference type="EMBL" id="JAAGBB010000121">
    <property type="protein sequence ID" value="MBR0669460.1"/>
    <property type="molecule type" value="Genomic_DNA"/>
</dbReference>
<keyword evidence="3" id="KW-0479">Metal-binding</keyword>
<dbReference type="PRINTS" id="PR00608">
    <property type="entry name" value="CYTCHROMECII"/>
</dbReference>
<keyword evidence="2" id="KW-0349">Heme</keyword>
<keyword evidence="4" id="KW-0249">Electron transport</keyword>
<proteinExistence type="predicted"/>
<sequence>MRALLIAGGLLAMFSAVGAAIAQPDVINARREGLRGMGREMEAMKAIADSRGDPRPAAARIEQMTAFFQTFPTRFPEGSGTPTGREPGQTGALPAVWSDNGGFQRAAANMVTQLGALRVAATAGDPAGFATAFQQTGATCGACHRAYRAR</sequence>
<evidence type="ECO:0000256" key="1">
    <source>
        <dbReference type="ARBA" id="ARBA00022448"/>
    </source>
</evidence>
<evidence type="ECO:0000313" key="8">
    <source>
        <dbReference type="Proteomes" id="UP001196870"/>
    </source>
</evidence>
<dbReference type="PIRSF" id="PIRSF000027">
    <property type="entry name" value="Cytc_c_prime"/>
    <property type="match status" value="1"/>
</dbReference>
<evidence type="ECO:0000313" key="7">
    <source>
        <dbReference type="EMBL" id="MBR0669460.1"/>
    </source>
</evidence>
<feature type="signal peptide" evidence="6">
    <location>
        <begin position="1"/>
        <end position="19"/>
    </location>
</feature>
<evidence type="ECO:0000256" key="2">
    <source>
        <dbReference type="ARBA" id="ARBA00022617"/>
    </source>
</evidence>
<evidence type="ECO:0000256" key="6">
    <source>
        <dbReference type="SAM" id="SignalP"/>
    </source>
</evidence>
<feature type="chain" id="PRO_5046621874" evidence="6">
    <location>
        <begin position="20"/>
        <end position="150"/>
    </location>
</feature>
<dbReference type="Gene3D" id="1.20.120.10">
    <property type="entry name" value="Cytochrome c/b562"/>
    <property type="match status" value="1"/>
</dbReference>
<accession>A0ABS5FA74</accession>
<gene>
    <name evidence="7" type="ORF">GXW71_34270</name>
</gene>
<dbReference type="Pfam" id="PF01322">
    <property type="entry name" value="Cytochrom_C_2"/>
    <property type="match status" value="1"/>
</dbReference>
<dbReference type="PROSITE" id="PS51009">
    <property type="entry name" value="CYTCII"/>
    <property type="match status" value="1"/>
</dbReference>
<evidence type="ECO:0000256" key="5">
    <source>
        <dbReference type="ARBA" id="ARBA00023004"/>
    </source>
</evidence>
<keyword evidence="8" id="KW-1185">Reference proteome</keyword>
<organism evidence="7 8">
    <name type="scientific">Plastoroseomonas hellenica</name>
    <dbReference type="NCBI Taxonomy" id="2687306"/>
    <lineage>
        <taxon>Bacteria</taxon>
        <taxon>Pseudomonadati</taxon>
        <taxon>Pseudomonadota</taxon>
        <taxon>Alphaproteobacteria</taxon>
        <taxon>Acetobacterales</taxon>
        <taxon>Acetobacteraceae</taxon>
        <taxon>Plastoroseomonas</taxon>
    </lineage>
</organism>
<evidence type="ECO:0000256" key="4">
    <source>
        <dbReference type="ARBA" id="ARBA00022982"/>
    </source>
</evidence>
<keyword evidence="5" id="KW-0408">Iron</keyword>
<comment type="caution">
    <text evidence="7">The sequence shown here is derived from an EMBL/GenBank/DDBJ whole genome shotgun (WGS) entry which is preliminary data.</text>
</comment>
<dbReference type="InterPro" id="IPR012127">
    <property type="entry name" value="Cyt_c_prime"/>
</dbReference>